<organism evidence="4 5">
    <name type="scientific">Pseudopithomyces chartarum</name>
    <dbReference type="NCBI Taxonomy" id="1892770"/>
    <lineage>
        <taxon>Eukaryota</taxon>
        <taxon>Fungi</taxon>
        <taxon>Dikarya</taxon>
        <taxon>Ascomycota</taxon>
        <taxon>Pezizomycotina</taxon>
        <taxon>Dothideomycetes</taxon>
        <taxon>Pleosporomycetidae</taxon>
        <taxon>Pleosporales</taxon>
        <taxon>Massarineae</taxon>
        <taxon>Didymosphaeriaceae</taxon>
        <taxon>Pseudopithomyces</taxon>
    </lineage>
</organism>
<dbReference type="InterPro" id="IPR051609">
    <property type="entry name" value="NmrA/Isoflavone_reductase-like"/>
</dbReference>
<evidence type="ECO:0000259" key="3">
    <source>
        <dbReference type="Pfam" id="PF05368"/>
    </source>
</evidence>
<dbReference type="Gene3D" id="3.90.25.10">
    <property type="entry name" value="UDP-galactose 4-epimerase, domain 1"/>
    <property type="match status" value="1"/>
</dbReference>
<sequence>MKVVIFGASGETGRSIVKGLFESSTDFEIICVTRKASINSKQNEEFRKIGARVVAADMKGPEEDLVQLLTGADVVISAVNAAVLTDQIPLVDAAKKAGVGRFVPCSFMTVAPPRGVMLLRETKEDVLDHIKKIYLPYTFIDVGWWFQLSSPRLPSGRIDYAIPFPNDRILGDGKAPSACTHIKDIGRYVAKVIADRRTLNKSVFTYSEVLTSNEIFDIVERLSGEALERKYTTEAELNAQLSEAEKVLQAGSKDYAAISTVWVLQYSRSWGIRGDNTPENARYLGYIIGKDLYPDMDFTTFEDYVNEMLQGKAEKPYA</sequence>
<evidence type="ECO:0000256" key="2">
    <source>
        <dbReference type="ARBA" id="ARBA00023002"/>
    </source>
</evidence>
<dbReference type="SUPFAM" id="SSF51735">
    <property type="entry name" value="NAD(P)-binding Rossmann-fold domains"/>
    <property type="match status" value="1"/>
</dbReference>
<keyword evidence="1" id="KW-0521">NADP</keyword>
<dbReference type="Pfam" id="PF05368">
    <property type="entry name" value="NmrA"/>
    <property type="match status" value="1"/>
</dbReference>
<keyword evidence="5" id="KW-1185">Reference proteome</keyword>
<dbReference type="InterPro" id="IPR008030">
    <property type="entry name" value="NmrA-like"/>
</dbReference>
<dbReference type="AlphaFoldDB" id="A0AAN6LU23"/>
<name>A0AAN6LU23_9PLEO</name>
<protein>
    <recommendedName>
        <fullName evidence="3">NmrA-like domain-containing protein</fullName>
    </recommendedName>
</protein>
<feature type="domain" description="NmrA-like" evidence="3">
    <location>
        <begin position="2"/>
        <end position="240"/>
    </location>
</feature>
<dbReference type="CDD" id="cd05259">
    <property type="entry name" value="PCBER_SDR_a"/>
    <property type="match status" value="1"/>
</dbReference>
<dbReference type="PROSITE" id="PS50159">
    <property type="entry name" value="RIBOSOMAL_S13_2"/>
    <property type="match status" value="1"/>
</dbReference>
<dbReference type="Gene3D" id="3.40.50.720">
    <property type="entry name" value="NAD(P)-binding Rossmann-like Domain"/>
    <property type="match status" value="1"/>
</dbReference>
<dbReference type="EMBL" id="WVTA01000010">
    <property type="protein sequence ID" value="KAK3204102.1"/>
    <property type="molecule type" value="Genomic_DNA"/>
</dbReference>
<dbReference type="InterPro" id="IPR045312">
    <property type="entry name" value="PCBER-like"/>
</dbReference>
<dbReference type="PANTHER" id="PTHR47706:SF9">
    <property type="entry name" value="NMRA-LIKE DOMAIN-CONTAINING PROTEIN-RELATED"/>
    <property type="match status" value="1"/>
</dbReference>
<dbReference type="InterPro" id="IPR036291">
    <property type="entry name" value="NAD(P)-bd_dom_sf"/>
</dbReference>
<dbReference type="PANTHER" id="PTHR47706">
    <property type="entry name" value="NMRA-LIKE FAMILY PROTEIN"/>
    <property type="match status" value="1"/>
</dbReference>
<evidence type="ECO:0000256" key="1">
    <source>
        <dbReference type="ARBA" id="ARBA00022857"/>
    </source>
</evidence>
<proteinExistence type="predicted"/>
<evidence type="ECO:0000313" key="4">
    <source>
        <dbReference type="EMBL" id="KAK3204102.1"/>
    </source>
</evidence>
<comment type="caution">
    <text evidence="4">The sequence shown here is derived from an EMBL/GenBank/DDBJ whole genome shotgun (WGS) entry which is preliminary data.</text>
</comment>
<dbReference type="GO" id="GO:0016491">
    <property type="term" value="F:oxidoreductase activity"/>
    <property type="evidence" value="ECO:0007669"/>
    <property type="project" value="UniProtKB-KW"/>
</dbReference>
<gene>
    <name evidence="4" type="ORF">GRF29_106g1776786</name>
</gene>
<dbReference type="Proteomes" id="UP001280581">
    <property type="component" value="Unassembled WGS sequence"/>
</dbReference>
<evidence type="ECO:0000313" key="5">
    <source>
        <dbReference type="Proteomes" id="UP001280581"/>
    </source>
</evidence>
<reference evidence="4 5" key="1">
    <citation type="submission" date="2021-02" db="EMBL/GenBank/DDBJ databases">
        <title>Genome assembly of Pseudopithomyces chartarum.</title>
        <authorList>
            <person name="Jauregui R."/>
            <person name="Singh J."/>
            <person name="Voisey C."/>
        </authorList>
    </citation>
    <scope>NUCLEOTIDE SEQUENCE [LARGE SCALE GENOMIC DNA]</scope>
    <source>
        <strain evidence="4 5">AGR01</strain>
    </source>
</reference>
<keyword evidence="2" id="KW-0560">Oxidoreductase</keyword>
<accession>A0AAN6LU23</accession>